<keyword evidence="4 7" id="KW-0812">Transmembrane</keyword>
<evidence type="ECO:0000313" key="9">
    <source>
        <dbReference type="EMBL" id="OGC56082.1"/>
    </source>
</evidence>
<dbReference type="STRING" id="1802630.A3H26_01525"/>
<evidence type="ECO:0000256" key="7">
    <source>
        <dbReference type="SAM" id="Phobius"/>
    </source>
</evidence>
<keyword evidence="2" id="KW-0813">Transport</keyword>
<keyword evidence="5 7" id="KW-1133">Transmembrane helix</keyword>
<dbReference type="EMBL" id="MEVN01000047">
    <property type="protein sequence ID" value="OGC56082.1"/>
    <property type="molecule type" value="Genomic_DNA"/>
</dbReference>
<feature type="transmembrane region" description="Helical" evidence="7">
    <location>
        <begin position="9"/>
        <end position="32"/>
    </location>
</feature>
<dbReference type="PROSITE" id="PS50850">
    <property type="entry name" value="MFS"/>
    <property type="match status" value="1"/>
</dbReference>
<keyword evidence="6 7" id="KW-0472">Membrane</keyword>
<dbReference type="InterPro" id="IPR036259">
    <property type="entry name" value="MFS_trans_sf"/>
</dbReference>
<evidence type="ECO:0000256" key="3">
    <source>
        <dbReference type="ARBA" id="ARBA00022475"/>
    </source>
</evidence>
<reference evidence="9 10" key="1">
    <citation type="journal article" date="2016" name="Nat. Commun.">
        <title>Thousands of microbial genomes shed light on interconnected biogeochemical processes in an aquifer system.</title>
        <authorList>
            <person name="Anantharaman K."/>
            <person name="Brown C.T."/>
            <person name="Hug L.A."/>
            <person name="Sharon I."/>
            <person name="Castelle C.J."/>
            <person name="Probst A.J."/>
            <person name="Thomas B.C."/>
            <person name="Singh A."/>
            <person name="Wilkins M.J."/>
            <person name="Karaoz U."/>
            <person name="Brodie E.L."/>
            <person name="Williams K.H."/>
            <person name="Hubbard S.S."/>
            <person name="Banfield J.F."/>
        </authorList>
    </citation>
    <scope>NUCLEOTIDE SEQUENCE [LARGE SCALE GENOMIC DNA]</scope>
</reference>
<dbReference type="SUPFAM" id="SSF103473">
    <property type="entry name" value="MFS general substrate transporter"/>
    <property type="match status" value="1"/>
</dbReference>
<feature type="transmembrane region" description="Helical" evidence="7">
    <location>
        <begin position="38"/>
        <end position="59"/>
    </location>
</feature>
<evidence type="ECO:0000313" key="10">
    <source>
        <dbReference type="Proteomes" id="UP000177763"/>
    </source>
</evidence>
<dbReference type="InterPro" id="IPR050171">
    <property type="entry name" value="MFS_Transporters"/>
</dbReference>
<feature type="transmembrane region" description="Helical" evidence="7">
    <location>
        <begin position="160"/>
        <end position="178"/>
    </location>
</feature>
<dbReference type="InterPro" id="IPR020846">
    <property type="entry name" value="MFS_dom"/>
</dbReference>
<keyword evidence="3" id="KW-1003">Cell membrane</keyword>
<proteinExistence type="predicted"/>
<feature type="domain" description="Major facilitator superfamily (MFS) profile" evidence="8">
    <location>
        <begin position="1"/>
        <end position="187"/>
    </location>
</feature>
<dbReference type="AlphaFoldDB" id="A0A1F4VFN3"/>
<comment type="subcellular location">
    <subcellularLocation>
        <location evidence="1">Cell membrane</location>
        <topology evidence="1">Multi-pass membrane protein</topology>
    </subcellularLocation>
</comment>
<evidence type="ECO:0000259" key="8">
    <source>
        <dbReference type="PROSITE" id="PS50850"/>
    </source>
</evidence>
<sequence>MPNKTLKTLFLYNGIFVLAGSLLGPLYTIFVVSLNKGIFSISVSWATFLFSTTIFTLVMSRLKDRLVNKRILLSAGLVVRVLCWLSFIFITNMWQLILIQFFLGIGEALGTPAFDAIFAEHLDKNRHLTDYSDWKVLSNGGLVVGTLVGGLIVSYFGFKILFLIMSQLALVAFFGTIFNRQLDKTSS</sequence>
<gene>
    <name evidence="9" type="ORF">A3H26_01525</name>
</gene>
<dbReference type="GO" id="GO:0005886">
    <property type="term" value="C:plasma membrane"/>
    <property type="evidence" value="ECO:0007669"/>
    <property type="project" value="UniProtKB-SubCell"/>
</dbReference>
<evidence type="ECO:0000256" key="1">
    <source>
        <dbReference type="ARBA" id="ARBA00004651"/>
    </source>
</evidence>
<protein>
    <recommendedName>
        <fullName evidence="8">Major facilitator superfamily (MFS) profile domain-containing protein</fullName>
    </recommendedName>
</protein>
<dbReference type="PANTHER" id="PTHR23517">
    <property type="entry name" value="RESISTANCE PROTEIN MDTM, PUTATIVE-RELATED-RELATED"/>
    <property type="match status" value="1"/>
</dbReference>
<evidence type="ECO:0000256" key="6">
    <source>
        <dbReference type="ARBA" id="ARBA00023136"/>
    </source>
</evidence>
<dbReference type="Gene3D" id="1.20.1250.20">
    <property type="entry name" value="MFS general substrate transporter like domains"/>
    <property type="match status" value="1"/>
</dbReference>
<name>A0A1F4VFN3_UNCKA</name>
<feature type="transmembrane region" description="Helical" evidence="7">
    <location>
        <begin position="136"/>
        <end position="154"/>
    </location>
</feature>
<comment type="caution">
    <text evidence="9">The sequence shown here is derived from an EMBL/GenBank/DDBJ whole genome shotgun (WGS) entry which is preliminary data.</text>
</comment>
<evidence type="ECO:0000256" key="5">
    <source>
        <dbReference type="ARBA" id="ARBA00022989"/>
    </source>
</evidence>
<dbReference type="GO" id="GO:0022857">
    <property type="term" value="F:transmembrane transporter activity"/>
    <property type="evidence" value="ECO:0007669"/>
    <property type="project" value="InterPro"/>
</dbReference>
<dbReference type="InterPro" id="IPR011701">
    <property type="entry name" value="MFS"/>
</dbReference>
<evidence type="ECO:0000256" key="2">
    <source>
        <dbReference type="ARBA" id="ARBA00022448"/>
    </source>
</evidence>
<dbReference type="Pfam" id="PF07690">
    <property type="entry name" value="MFS_1"/>
    <property type="match status" value="1"/>
</dbReference>
<evidence type="ECO:0000256" key="4">
    <source>
        <dbReference type="ARBA" id="ARBA00022692"/>
    </source>
</evidence>
<accession>A0A1F4VFN3</accession>
<organism evidence="9 10">
    <name type="scientific">candidate division WWE3 bacterium RIFCSPLOWO2_12_FULL_36_10</name>
    <dbReference type="NCBI Taxonomy" id="1802630"/>
    <lineage>
        <taxon>Bacteria</taxon>
        <taxon>Katanobacteria</taxon>
    </lineage>
</organism>
<dbReference type="Proteomes" id="UP000177763">
    <property type="component" value="Unassembled WGS sequence"/>
</dbReference>